<evidence type="ECO:0000313" key="6">
    <source>
        <dbReference type="Proteomes" id="UP000243887"/>
    </source>
</evidence>
<keyword evidence="1 2" id="KW-0436">Ligase</keyword>
<dbReference type="InterPro" id="IPR055399">
    <property type="entry name" value="CC_BshC"/>
</dbReference>
<dbReference type="EC" id="6.-.-.-" evidence="2"/>
<feature type="domain" description="Bacillithiol biosynthesis BshC C-terminal coiled-coil" evidence="4">
    <location>
        <begin position="373"/>
        <end position="527"/>
    </location>
</feature>
<dbReference type="InterPro" id="IPR011199">
    <property type="entry name" value="Bacillithiol_biosynth_BshC"/>
</dbReference>
<dbReference type="EMBL" id="FORU01000017">
    <property type="protein sequence ID" value="SFJ81089.1"/>
    <property type="molecule type" value="Genomic_DNA"/>
</dbReference>
<keyword evidence="6" id="KW-1185">Reference proteome</keyword>
<dbReference type="STRING" id="1150112.SAMN04487893_11730"/>
<evidence type="ECO:0000259" key="3">
    <source>
        <dbReference type="Pfam" id="PF10079"/>
    </source>
</evidence>
<dbReference type="Pfam" id="PF24850">
    <property type="entry name" value="CC_BshC"/>
    <property type="match status" value="1"/>
</dbReference>
<dbReference type="Proteomes" id="UP000243887">
    <property type="component" value="Unassembled WGS sequence"/>
</dbReference>
<dbReference type="NCBIfam" id="TIGR03998">
    <property type="entry name" value="thiol_BshC"/>
    <property type="match status" value="1"/>
</dbReference>
<dbReference type="GO" id="GO:0016874">
    <property type="term" value="F:ligase activity"/>
    <property type="evidence" value="ECO:0007669"/>
    <property type="project" value="UniProtKB-UniRule"/>
</dbReference>
<dbReference type="HAMAP" id="MF_01867">
    <property type="entry name" value="BshC"/>
    <property type="match status" value="1"/>
</dbReference>
<dbReference type="PIRSF" id="PIRSF012535">
    <property type="entry name" value="UCP012535"/>
    <property type="match status" value="1"/>
</dbReference>
<organism evidence="5 6">
    <name type="scientific">Myroides guanonis</name>
    <dbReference type="NCBI Taxonomy" id="1150112"/>
    <lineage>
        <taxon>Bacteria</taxon>
        <taxon>Pseudomonadati</taxon>
        <taxon>Bacteroidota</taxon>
        <taxon>Flavobacteriia</taxon>
        <taxon>Flavobacteriales</taxon>
        <taxon>Flavobacteriaceae</taxon>
        <taxon>Myroides</taxon>
    </lineage>
</organism>
<comment type="similarity">
    <text evidence="2">Belongs to the BshC family.</text>
</comment>
<evidence type="ECO:0000313" key="5">
    <source>
        <dbReference type="EMBL" id="SFJ81089.1"/>
    </source>
</evidence>
<sequence>MPSDCVTFQNSGYFSKIIIDYLNREKVLQPLYNRFPNLESFKQQIEEKQSNFNNETRHILVETLKSQYHKLKYAENSLANIELLKENNTFTITTGHQLNLFTGPLYFLYKIISTIKLCQQLKKQYPEFNFVPIYWMATEDHDFEEINHFHLENKVIHWNQEGNGPVGRRTTEGLDQVYEAFAAHIGIGKNAEQLKNWFKEAYLNHDNLSDATRYLAHQLFNSYGLVILDADNHSLKELFIPHLKHELIKKDAIIDTQKSFSILKDYTIQVNPREINLFYISDSLRERITFEENQYRVNNTSITFSENEIIEELKNYPEKFSPNVILRPLYQEVILPNLSYIGGGGELAYWLELKEVFKTHQITFPILLLRNSVLLATQKQEQKRLKMNVTWSELFLKKEILINQKTLELSKLTFNFGTQRVFLERQFEALESLAYKTDKSFVGAVKAQKTKQLNGLNHLEKRLLKAEKKSHQDTLMRLALLQSELFPNGSLQERTLNFSEFYKEYGSDMIEKLLLKLEPLDHKFDILVL</sequence>
<dbReference type="AlphaFoldDB" id="A0A1I3UEM7"/>
<feature type="domain" description="Bacillithiol biosynthesis BshC N-terminal Rossmann-like" evidence="3">
    <location>
        <begin position="1"/>
        <end position="371"/>
    </location>
</feature>
<evidence type="ECO:0000256" key="1">
    <source>
        <dbReference type="ARBA" id="ARBA00022598"/>
    </source>
</evidence>
<dbReference type="RefSeq" id="WP_090680943.1">
    <property type="nucleotide sequence ID" value="NZ_FORU01000017.1"/>
</dbReference>
<name>A0A1I3UEM7_9FLAO</name>
<protein>
    <recommendedName>
        <fullName evidence="2">Putative cysteine ligase BshC</fullName>
        <ecNumber evidence="2">6.-.-.-</ecNumber>
    </recommendedName>
</protein>
<gene>
    <name evidence="2" type="primary">bshC</name>
    <name evidence="5" type="ORF">SAMN04487893_11730</name>
</gene>
<dbReference type="OrthoDB" id="9765151at2"/>
<dbReference type="InterPro" id="IPR055398">
    <property type="entry name" value="Rossmann-like_BshC"/>
</dbReference>
<evidence type="ECO:0000259" key="4">
    <source>
        <dbReference type="Pfam" id="PF24850"/>
    </source>
</evidence>
<reference evidence="6" key="1">
    <citation type="submission" date="2016-10" db="EMBL/GenBank/DDBJ databases">
        <authorList>
            <person name="Varghese N."/>
            <person name="Submissions S."/>
        </authorList>
    </citation>
    <scope>NUCLEOTIDE SEQUENCE [LARGE SCALE GENOMIC DNA]</scope>
    <source>
        <strain evidence="6">DSM 26542</strain>
    </source>
</reference>
<accession>A0A1I3UEM7</accession>
<evidence type="ECO:0000256" key="2">
    <source>
        <dbReference type="HAMAP-Rule" id="MF_01867"/>
    </source>
</evidence>
<proteinExistence type="inferred from homology"/>
<dbReference type="Pfam" id="PF10079">
    <property type="entry name" value="Rossmann-like_BshC"/>
    <property type="match status" value="1"/>
</dbReference>